<feature type="domain" description="CHORD" evidence="5">
    <location>
        <begin position="207"/>
        <end position="266"/>
    </location>
</feature>
<organism evidence="6 7">
    <name type="scientific">Chara braunii</name>
    <name type="common">Braun's stonewort</name>
    <dbReference type="NCBI Taxonomy" id="69332"/>
    <lineage>
        <taxon>Eukaryota</taxon>
        <taxon>Viridiplantae</taxon>
        <taxon>Streptophyta</taxon>
        <taxon>Charophyceae</taxon>
        <taxon>Charales</taxon>
        <taxon>Characeae</taxon>
        <taxon>Chara</taxon>
    </lineage>
</organism>
<keyword evidence="1" id="KW-0479">Metal-binding</keyword>
<dbReference type="GO" id="GO:0051879">
    <property type="term" value="F:Hsp90 protein binding"/>
    <property type="evidence" value="ECO:0007669"/>
    <property type="project" value="EnsemblPlants"/>
</dbReference>
<evidence type="ECO:0000259" key="5">
    <source>
        <dbReference type="PROSITE" id="PS51401"/>
    </source>
</evidence>
<gene>
    <name evidence="6" type="ORF">CBR_g32001</name>
</gene>
<dbReference type="GO" id="GO:0050821">
    <property type="term" value="P:protein stabilization"/>
    <property type="evidence" value="ECO:0007669"/>
    <property type="project" value="EnsemblPlants"/>
</dbReference>
<dbReference type="AlphaFoldDB" id="A0A388LGD6"/>
<keyword evidence="2" id="KW-0677">Repeat</keyword>
<protein>
    <recommendedName>
        <fullName evidence="5">CHORD domain-containing protein</fullName>
    </recommendedName>
</protein>
<evidence type="ECO:0000256" key="2">
    <source>
        <dbReference type="ARBA" id="ARBA00022737"/>
    </source>
</evidence>
<evidence type="ECO:0000256" key="1">
    <source>
        <dbReference type="ARBA" id="ARBA00022723"/>
    </source>
</evidence>
<comment type="caution">
    <text evidence="6">The sequence shown here is derived from an EMBL/GenBank/DDBJ whole genome shotgun (WGS) entry which is preliminary data.</text>
</comment>
<dbReference type="Pfam" id="PF04968">
    <property type="entry name" value="CHORD"/>
    <property type="match status" value="2"/>
</dbReference>
<dbReference type="Gene3D" id="4.10.1130.20">
    <property type="match status" value="2"/>
</dbReference>
<dbReference type="InterPro" id="IPR043316">
    <property type="entry name" value="RAR1"/>
</dbReference>
<dbReference type="OrthoDB" id="10261079at2759"/>
<evidence type="ECO:0000313" key="6">
    <source>
        <dbReference type="EMBL" id="GBG81327.1"/>
    </source>
</evidence>
<dbReference type="InterPro" id="IPR007051">
    <property type="entry name" value="CHORD_dom"/>
</dbReference>
<dbReference type="FunFam" id="4.10.1130.20:FF:000003">
    <property type="entry name" value="Cysteine and histidine-rich domain-containing protein RAR1"/>
    <property type="match status" value="1"/>
</dbReference>
<name>A0A388LGD6_CHABU</name>
<dbReference type="STRING" id="69332.A0A388LGD6"/>
<dbReference type="GO" id="GO:0002679">
    <property type="term" value="P:respiratory burst involved in defense response"/>
    <property type="evidence" value="ECO:0007669"/>
    <property type="project" value="EnsemblPlants"/>
</dbReference>
<accession>A0A388LGD6</accession>
<dbReference type="OMA" id="DEEVCTH"/>
<dbReference type="EMBL" id="BFEA01000371">
    <property type="protein sequence ID" value="GBG81327.1"/>
    <property type="molecule type" value="Genomic_DNA"/>
</dbReference>
<evidence type="ECO:0000313" key="7">
    <source>
        <dbReference type="Proteomes" id="UP000265515"/>
    </source>
</evidence>
<evidence type="ECO:0000256" key="3">
    <source>
        <dbReference type="ARBA" id="ARBA00022833"/>
    </source>
</evidence>
<keyword evidence="3" id="KW-0862">Zinc</keyword>
<dbReference type="PANTHER" id="PTHR47895:SF2">
    <property type="entry name" value="CYSTEINE AND HISTIDINE-RICH DOMAIN-CONTAINING PROTEIN RAR1"/>
    <property type="match status" value="1"/>
</dbReference>
<dbReference type="GO" id="GO:0050832">
    <property type="term" value="P:defense response to fungus"/>
    <property type="evidence" value="ECO:0007669"/>
    <property type="project" value="EnsemblPlants"/>
</dbReference>
<evidence type="ECO:0000256" key="4">
    <source>
        <dbReference type="SAM" id="MobiDB-lite"/>
    </source>
</evidence>
<dbReference type="Proteomes" id="UP000265515">
    <property type="component" value="Unassembled WGS sequence"/>
</dbReference>
<dbReference type="GO" id="GO:0042742">
    <property type="term" value="P:defense response to bacterium"/>
    <property type="evidence" value="ECO:0007669"/>
    <property type="project" value="EnsemblPlants"/>
</dbReference>
<reference evidence="6 7" key="1">
    <citation type="journal article" date="2018" name="Cell">
        <title>The Chara Genome: Secondary Complexity and Implications for Plant Terrestrialization.</title>
        <authorList>
            <person name="Nishiyama T."/>
            <person name="Sakayama H."/>
            <person name="Vries J.D."/>
            <person name="Buschmann H."/>
            <person name="Saint-Marcoux D."/>
            <person name="Ullrich K.K."/>
            <person name="Haas F.B."/>
            <person name="Vanderstraeten L."/>
            <person name="Becker D."/>
            <person name="Lang D."/>
            <person name="Vosolsobe S."/>
            <person name="Rombauts S."/>
            <person name="Wilhelmsson P.K.I."/>
            <person name="Janitza P."/>
            <person name="Kern R."/>
            <person name="Heyl A."/>
            <person name="Rumpler F."/>
            <person name="Villalobos L.I.A.C."/>
            <person name="Clay J.M."/>
            <person name="Skokan R."/>
            <person name="Toyoda A."/>
            <person name="Suzuki Y."/>
            <person name="Kagoshima H."/>
            <person name="Schijlen E."/>
            <person name="Tajeshwar N."/>
            <person name="Catarino B."/>
            <person name="Hetherington A.J."/>
            <person name="Saltykova A."/>
            <person name="Bonnot C."/>
            <person name="Breuninger H."/>
            <person name="Symeonidi A."/>
            <person name="Radhakrishnan G.V."/>
            <person name="Van Nieuwerburgh F."/>
            <person name="Deforce D."/>
            <person name="Chang C."/>
            <person name="Karol K.G."/>
            <person name="Hedrich R."/>
            <person name="Ulvskov P."/>
            <person name="Glockner G."/>
            <person name="Delwiche C.F."/>
            <person name="Petrasek J."/>
            <person name="Van de Peer Y."/>
            <person name="Friml J."/>
            <person name="Beilby M."/>
            <person name="Dolan L."/>
            <person name="Kohara Y."/>
            <person name="Sugano S."/>
            <person name="Fujiyama A."/>
            <person name="Delaux P.-M."/>
            <person name="Quint M."/>
            <person name="TheiBen G."/>
            <person name="Hagemann M."/>
            <person name="Harholt J."/>
            <person name="Dunand C."/>
            <person name="Zachgo S."/>
            <person name="Langdale J."/>
            <person name="Maumus F."/>
            <person name="Straeten D.V.D."/>
            <person name="Gould S.B."/>
            <person name="Rensing S.A."/>
        </authorList>
    </citation>
    <scope>NUCLEOTIDE SEQUENCE [LARGE SCALE GENOMIC DNA]</scope>
    <source>
        <strain evidence="6 7">S276</strain>
    </source>
</reference>
<sequence length="272" mass="29650">MVVCIPVLLLAITPCLSLAVRLLLDLAAGRFAAVVGSCCGGGTHWRILLLTGVLLLRIMDGLHLKLVCGNEMHGGKRGACICAHDQAPVFHDGMKGWSCCKKRSHDFSLFLDIPGCATGKHSSEKPPKPGPSPNRSLIPSVTANKADVKATCSRCRQGFFCQDHTPVPGVKPTPKSVKPVPKEPERPVVPAPVVLSAPVDPFQEQLCKNKGCGRKFREMDNHDTACHYHPGPAIFHDRLRKWVCCDVEVKDFDEFLEVPPCQKGWHNSNPTA</sequence>
<feature type="region of interest" description="Disordered" evidence="4">
    <location>
        <begin position="120"/>
        <end position="140"/>
    </location>
</feature>
<dbReference type="PROSITE" id="PS51401">
    <property type="entry name" value="CHORD"/>
    <property type="match status" value="2"/>
</dbReference>
<keyword evidence="7" id="KW-1185">Reference proteome</keyword>
<dbReference type="PANTHER" id="PTHR47895">
    <property type="entry name" value="CYSTEINE AND HISTIDINE-RICH DOMAIN-CONTAINING PROTEIN RAR1"/>
    <property type="match status" value="1"/>
</dbReference>
<feature type="domain" description="CHORD" evidence="5">
    <location>
        <begin position="63"/>
        <end position="121"/>
    </location>
</feature>
<proteinExistence type="predicted"/>
<dbReference type="GO" id="GO:0008270">
    <property type="term" value="F:zinc ion binding"/>
    <property type="evidence" value="ECO:0007669"/>
    <property type="project" value="EnsemblPlants"/>
</dbReference>
<dbReference type="Gramene" id="GBG81327">
    <property type="protein sequence ID" value="GBG81327"/>
    <property type="gene ID" value="CBR_g32001"/>
</dbReference>